<keyword evidence="3" id="KW-1185">Reference proteome</keyword>
<organism evidence="2 3">
    <name type="scientific">Klebsormidium nitens</name>
    <name type="common">Green alga</name>
    <name type="synonym">Ulothrix nitens</name>
    <dbReference type="NCBI Taxonomy" id="105231"/>
    <lineage>
        <taxon>Eukaryota</taxon>
        <taxon>Viridiplantae</taxon>
        <taxon>Streptophyta</taxon>
        <taxon>Klebsormidiophyceae</taxon>
        <taxon>Klebsormidiales</taxon>
        <taxon>Klebsormidiaceae</taxon>
        <taxon>Klebsormidium</taxon>
    </lineage>
</organism>
<sequence>MAAALEILQNMKQMLENRGPDFKLADLFKPFPKMYVNKFCGQSVAQKVEAIREACQKFPSELKVHEDSGLMWDSPLLSVRTNLQAEIEAGQSGIATDQIIELQEGVDRYMLKERCLPTILQWQTFTSFPEGKVSARARFYAMHAVLREFLFEVVVGLGGTKKLAVASAGDSSRPKTSDQDTGESVAIIETNEAHGVYKDEPKEAWVLLTSLKVVLGLRVTARSLTPGNMDLDIKVAGPYGFYDPLPAAKSSLSCDAEAALTLLANYVTPEMVDAPLQNWKAPYEKSKPLKSEDSGASPFKRSKQGP</sequence>
<dbReference type="AlphaFoldDB" id="A0A1Y1I5F2"/>
<evidence type="ECO:0000256" key="1">
    <source>
        <dbReference type="SAM" id="MobiDB-lite"/>
    </source>
</evidence>
<name>A0A1Y1I5F2_KLENI</name>
<feature type="region of interest" description="Disordered" evidence="1">
    <location>
        <begin position="285"/>
        <end position="306"/>
    </location>
</feature>
<gene>
    <name evidence="2" type="ORF">KFL_002500110</name>
</gene>
<protein>
    <submittedName>
        <fullName evidence="2">Uncharacterized protein</fullName>
    </submittedName>
</protein>
<proteinExistence type="predicted"/>
<evidence type="ECO:0000313" key="3">
    <source>
        <dbReference type="Proteomes" id="UP000054558"/>
    </source>
</evidence>
<evidence type="ECO:0000313" key="2">
    <source>
        <dbReference type="EMBL" id="GAQ85713.1"/>
    </source>
</evidence>
<accession>A0A1Y1I5F2</accession>
<reference evidence="2 3" key="1">
    <citation type="journal article" date="2014" name="Nat. Commun.">
        <title>Klebsormidium flaccidum genome reveals primary factors for plant terrestrial adaptation.</title>
        <authorList>
            <person name="Hori K."/>
            <person name="Maruyama F."/>
            <person name="Fujisawa T."/>
            <person name="Togashi T."/>
            <person name="Yamamoto N."/>
            <person name="Seo M."/>
            <person name="Sato S."/>
            <person name="Yamada T."/>
            <person name="Mori H."/>
            <person name="Tajima N."/>
            <person name="Moriyama T."/>
            <person name="Ikeuchi M."/>
            <person name="Watanabe M."/>
            <person name="Wada H."/>
            <person name="Kobayashi K."/>
            <person name="Saito M."/>
            <person name="Masuda T."/>
            <person name="Sasaki-Sekimoto Y."/>
            <person name="Mashiguchi K."/>
            <person name="Awai K."/>
            <person name="Shimojima M."/>
            <person name="Masuda S."/>
            <person name="Iwai M."/>
            <person name="Nobusawa T."/>
            <person name="Narise T."/>
            <person name="Kondo S."/>
            <person name="Saito H."/>
            <person name="Sato R."/>
            <person name="Murakawa M."/>
            <person name="Ihara Y."/>
            <person name="Oshima-Yamada Y."/>
            <person name="Ohtaka K."/>
            <person name="Satoh M."/>
            <person name="Sonobe K."/>
            <person name="Ishii M."/>
            <person name="Ohtani R."/>
            <person name="Kanamori-Sato M."/>
            <person name="Honoki R."/>
            <person name="Miyazaki D."/>
            <person name="Mochizuki H."/>
            <person name="Umetsu J."/>
            <person name="Higashi K."/>
            <person name="Shibata D."/>
            <person name="Kamiya Y."/>
            <person name="Sato N."/>
            <person name="Nakamura Y."/>
            <person name="Tabata S."/>
            <person name="Ida S."/>
            <person name="Kurokawa K."/>
            <person name="Ohta H."/>
        </authorList>
    </citation>
    <scope>NUCLEOTIDE SEQUENCE [LARGE SCALE GENOMIC DNA]</scope>
    <source>
        <strain evidence="2 3">NIES-2285</strain>
    </source>
</reference>
<dbReference type="EMBL" id="DF237199">
    <property type="protein sequence ID" value="GAQ85713.1"/>
    <property type="molecule type" value="Genomic_DNA"/>
</dbReference>
<dbReference type="Proteomes" id="UP000054558">
    <property type="component" value="Unassembled WGS sequence"/>
</dbReference>